<dbReference type="InterPro" id="IPR036388">
    <property type="entry name" value="WH-like_DNA-bd_sf"/>
</dbReference>
<proteinExistence type="predicted"/>
<dbReference type="EMBL" id="CAJNOO010001770">
    <property type="protein sequence ID" value="CAF1196624.1"/>
    <property type="molecule type" value="Genomic_DNA"/>
</dbReference>
<dbReference type="InterPro" id="IPR019559">
    <property type="entry name" value="Cullin_neddylation_domain"/>
</dbReference>
<keyword evidence="2" id="KW-0832">Ubl conjugation</keyword>
<organism evidence="4 5">
    <name type="scientific">Rotaria sordida</name>
    <dbReference type="NCBI Taxonomy" id="392033"/>
    <lineage>
        <taxon>Eukaryota</taxon>
        <taxon>Metazoa</taxon>
        <taxon>Spiralia</taxon>
        <taxon>Gnathifera</taxon>
        <taxon>Rotifera</taxon>
        <taxon>Eurotatoria</taxon>
        <taxon>Bdelloidea</taxon>
        <taxon>Philodinida</taxon>
        <taxon>Philodinidae</taxon>
        <taxon>Rotaria</taxon>
    </lineage>
</organism>
<reference evidence="4" key="1">
    <citation type="submission" date="2021-02" db="EMBL/GenBank/DDBJ databases">
        <authorList>
            <person name="Nowell W R."/>
        </authorList>
    </citation>
    <scope>NUCLEOTIDE SEQUENCE</scope>
</reference>
<gene>
    <name evidence="4" type="ORF">RFH988_LOCUS24363</name>
</gene>
<name>A0A814WC56_9BILA</name>
<accession>A0A814WC56</accession>
<evidence type="ECO:0000313" key="4">
    <source>
        <dbReference type="EMBL" id="CAF1196624.1"/>
    </source>
</evidence>
<protein>
    <recommendedName>
        <fullName evidence="3">Cullin neddylation domain-containing protein</fullName>
    </recommendedName>
</protein>
<dbReference type="Pfam" id="PF10557">
    <property type="entry name" value="Cullin_Nedd8"/>
    <property type="match status" value="1"/>
</dbReference>
<dbReference type="InterPro" id="IPR036390">
    <property type="entry name" value="WH_DNA-bd_sf"/>
</dbReference>
<feature type="domain" description="Cullin neddylation" evidence="3">
    <location>
        <begin position="34"/>
        <end position="101"/>
    </location>
</feature>
<evidence type="ECO:0000256" key="1">
    <source>
        <dbReference type="ARBA" id="ARBA00022499"/>
    </source>
</evidence>
<dbReference type="InterPro" id="IPR045093">
    <property type="entry name" value="Cullin"/>
</dbReference>
<dbReference type="SUPFAM" id="SSF46785">
    <property type="entry name" value="Winged helix' DNA-binding domain"/>
    <property type="match status" value="1"/>
</dbReference>
<evidence type="ECO:0000256" key="2">
    <source>
        <dbReference type="ARBA" id="ARBA00022843"/>
    </source>
</evidence>
<sequence length="107" mass="12517">MRTICISLIHQLINLNVPIKSVEQKDIEGLYRTLDQDRKILIRAAIVRTMKQRKTLKQALLTEEVIHQLSSRFQPKIPVINKCIETLIEEQYLEHQSNENGVLHYLA</sequence>
<evidence type="ECO:0000313" key="5">
    <source>
        <dbReference type="Proteomes" id="UP000663882"/>
    </source>
</evidence>
<dbReference type="OrthoDB" id="27073at2759"/>
<evidence type="ECO:0000259" key="3">
    <source>
        <dbReference type="SMART" id="SM00884"/>
    </source>
</evidence>
<dbReference type="FunFam" id="1.10.10.10:FF:000014">
    <property type="entry name" value="Cullin 1"/>
    <property type="match status" value="1"/>
</dbReference>
<dbReference type="SMART" id="SM00884">
    <property type="entry name" value="Cullin_Nedd8"/>
    <property type="match status" value="1"/>
</dbReference>
<comment type="caution">
    <text evidence="4">The sequence shown here is derived from an EMBL/GenBank/DDBJ whole genome shotgun (WGS) entry which is preliminary data.</text>
</comment>
<dbReference type="PANTHER" id="PTHR11932">
    <property type="entry name" value="CULLIN"/>
    <property type="match status" value="1"/>
</dbReference>
<dbReference type="Gene3D" id="1.10.10.10">
    <property type="entry name" value="Winged helix-like DNA-binding domain superfamily/Winged helix DNA-binding domain"/>
    <property type="match status" value="1"/>
</dbReference>
<dbReference type="Proteomes" id="UP000663882">
    <property type="component" value="Unassembled WGS sequence"/>
</dbReference>
<keyword evidence="1" id="KW-1017">Isopeptide bond</keyword>
<dbReference type="AlphaFoldDB" id="A0A814WC56"/>